<sequence length="393" mass="44263">MGDRSGIPFRVVALSFSSHVPIYLLALVSSCLPLFDASPKIFRFSKYSQPFLRWDAFHFASIAEDGYLYEYQWAFFPGVPFVMRYGGKALQFIVGRSDLMLGGALVAMACDTTRTMYHLSLHHLGSPKLAYLATLLSLLPSSPAALRLAVYAEPFFAYFAYKGMWACARSHYLTAALHFAIASTFRSNGVLLGGFILWDLVVNPLLRTGKVHLRNIFWAIPLTSLTLVPFIYLQYSGYLSFCTGSEVELAEWCQNTIPLIYSHTQSEYWDVGFFRYWTVAQIPNFVIAAPPIISITAFSVCVLKQQLDKTTVSPFARCSLIPHAMHALIFCSTLLFSAHVQIVLRQASSMPLTYWAAAWLVMEYPQFGRWWVGWSVVWGVISVILWSAFLPPA</sequence>
<comment type="caution">
    <text evidence="12">Lacks conserved residue(s) required for the propagation of feature annotation.</text>
</comment>
<evidence type="ECO:0000256" key="8">
    <source>
        <dbReference type="ARBA" id="ARBA00022692"/>
    </source>
</evidence>
<dbReference type="Proteomes" id="UP001049176">
    <property type="component" value="Chromosome 6"/>
</dbReference>
<feature type="transmembrane region" description="Helical" evidence="12">
    <location>
        <begin position="324"/>
        <end position="344"/>
    </location>
</feature>
<protein>
    <recommendedName>
        <fullName evidence="4 12">GPI mannosyltransferase 2</fullName>
        <ecNumber evidence="12">2.4.1.-</ecNumber>
    </recommendedName>
</protein>
<evidence type="ECO:0000256" key="11">
    <source>
        <dbReference type="ARBA" id="ARBA00023136"/>
    </source>
</evidence>
<dbReference type="InterPro" id="IPR007315">
    <property type="entry name" value="PIG-V/Gpi18"/>
</dbReference>
<comment type="caution">
    <text evidence="13">The sequence shown here is derived from an EMBL/GenBank/DDBJ whole genome shotgun (WGS) entry which is preliminary data.</text>
</comment>
<organism evidence="13 14">
    <name type="scientific">Marasmius oreades</name>
    <name type="common">fairy-ring Marasmius</name>
    <dbReference type="NCBI Taxonomy" id="181124"/>
    <lineage>
        <taxon>Eukaryota</taxon>
        <taxon>Fungi</taxon>
        <taxon>Dikarya</taxon>
        <taxon>Basidiomycota</taxon>
        <taxon>Agaricomycotina</taxon>
        <taxon>Agaricomycetes</taxon>
        <taxon>Agaricomycetidae</taxon>
        <taxon>Agaricales</taxon>
        <taxon>Marasmiineae</taxon>
        <taxon>Marasmiaceae</taxon>
        <taxon>Marasmius</taxon>
    </lineage>
</organism>
<dbReference type="OrthoDB" id="10252502at2759"/>
<dbReference type="RefSeq" id="XP_043007309.1">
    <property type="nucleotide sequence ID" value="XM_043154851.1"/>
</dbReference>
<comment type="pathway">
    <text evidence="2 12">Glycolipid biosynthesis; glycosylphosphatidylinositol-anchor biosynthesis.</text>
</comment>
<evidence type="ECO:0000256" key="6">
    <source>
        <dbReference type="ARBA" id="ARBA00022676"/>
    </source>
</evidence>
<accession>A0A9P7RW38</accession>
<dbReference type="GO" id="GO:0006506">
    <property type="term" value="P:GPI anchor biosynthetic process"/>
    <property type="evidence" value="ECO:0007669"/>
    <property type="project" value="UniProtKB-KW"/>
</dbReference>
<dbReference type="GO" id="GO:0005789">
    <property type="term" value="C:endoplasmic reticulum membrane"/>
    <property type="evidence" value="ECO:0007669"/>
    <property type="project" value="UniProtKB-SubCell"/>
</dbReference>
<proteinExistence type="inferred from homology"/>
<keyword evidence="5 12" id="KW-0337">GPI-anchor biosynthesis</keyword>
<evidence type="ECO:0000256" key="1">
    <source>
        <dbReference type="ARBA" id="ARBA00004477"/>
    </source>
</evidence>
<gene>
    <name evidence="13" type="ORF">E1B28_009921</name>
</gene>
<feature type="transmembrane region" description="Helical" evidence="12">
    <location>
        <begin position="282"/>
        <end position="303"/>
    </location>
</feature>
<evidence type="ECO:0000256" key="7">
    <source>
        <dbReference type="ARBA" id="ARBA00022679"/>
    </source>
</evidence>
<dbReference type="GO" id="GO:0031501">
    <property type="term" value="C:mannosyltransferase complex"/>
    <property type="evidence" value="ECO:0007669"/>
    <property type="project" value="TreeGrafter"/>
</dbReference>
<keyword evidence="9 12" id="KW-0256">Endoplasmic reticulum</keyword>
<keyword evidence="10 12" id="KW-1133">Transmembrane helix</keyword>
<name>A0A9P7RW38_9AGAR</name>
<dbReference type="Pfam" id="PF04188">
    <property type="entry name" value="Mannosyl_trans2"/>
    <property type="match status" value="1"/>
</dbReference>
<comment type="similarity">
    <text evidence="3 12">Belongs to the PIGV family.</text>
</comment>
<keyword evidence="11 12" id="KW-0472">Membrane</keyword>
<evidence type="ECO:0000313" key="14">
    <source>
        <dbReference type="Proteomes" id="UP001049176"/>
    </source>
</evidence>
<feature type="transmembrane region" description="Helical" evidence="12">
    <location>
        <begin position="172"/>
        <end position="201"/>
    </location>
</feature>
<evidence type="ECO:0000256" key="4">
    <source>
        <dbReference type="ARBA" id="ARBA00013795"/>
    </source>
</evidence>
<dbReference type="GO" id="GO:0004376">
    <property type="term" value="F:GPI mannosyltransferase activity"/>
    <property type="evidence" value="ECO:0007669"/>
    <property type="project" value="InterPro"/>
</dbReference>
<evidence type="ECO:0000256" key="12">
    <source>
        <dbReference type="RuleBase" id="RU363112"/>
    </source>
</evidence>
<dbReference type="PANTHER" id="PTHR12468:SF2">
    <property type="entry name" value="GPI MANNOSYLTRANSFERASE 2"/>
    <property type="match status" value="1"/>
</dbReference>
<dbReference type="EMBL" id="CM032186">
    <property type="protein sequence ID" value="KAG7090839.1"/>
    <property type="molecule type" value="Genomic_DNA"/>
</dbReference>
<keyword evidence="6 12" id="KW-0328">Glycosyltransferase</keyword>
<keyword evidence="7 12" id="KW-0808">Transferase</keyword>
<comment type="subcellular location">
    <subcellularLocation>
        <location evidence="1 12">Endoplasmic reticulum membrane</location>
        <topology evidence="1 12">Multi-pass membrane protein</topology>
    </subcellularLocation>
</comment>
<evidence type="ECO:0000256" key="9">
    <source>
        <dbReference type="ARBA" id="ARBA00022824"/>
    </source>
</evidence>
<dbReference type="GeneID" id="66078997"/>
<feature type="transmembrane region" description="Helical" evidence="12">
    <location>
        <begin position="370"/>
        <end position="390"/>
    </location>
</feature>
<keyword evidence="14" id="KW-1185">Reference proteome</keyword>
<feature type="transmembrane region" description="Helical" evidence="12">
    <location>
        <begin position="129"/>
        <end position="152"/>
    </location>
</feature>
<comment type="function">
    <text evidence="12">Mannosyltransferase involved in glycosylphosphatidylinositol-anchor biosynthesis.</text>
</comment>
<evidence type="ECO:0000256" key="3">
    <source>
        <dbReference type="ARBA" id="ARBA00008698"/>
    </source>
</evidence>
<dbReference type="AlphaFoldDB" id="A0A9P7RW38"/>
<evidence type="ECO:0000256" key="5">
    <source>
        <dbReference type="ARBA" id="ARBA00022502"/>
    </source>
</evidence>
<evidence type="ECO:0000313" key="13">
    <source>
        <dbReference type="EMBL" id="KAG7090839.1"/>
    </source>
</evidence>
<dbReference type="GO" id="GO:0000009">
    <property type="term" value="F:alpha-1,6-mannosyltransferase activity"/>
    <property type="evidence" value="ECO:0007669"/>
    <property type="project" value="InterPro"/>
</dbReference>
<evidence type="ECO:0000256" key="2">
    <source>
        <dbReference type="ARBA" id="ARBA00004687"/>
    </source>
</evidence>
<keyword evidence="8 12" id="KW-0812">Transmembrane</keyword>
<dbReference type="PROSITE" id="PS51257">
    <property type="entry name" value="PROKAR_LIPOPROTEIN"/>
    <property type="match status" value="1"/>
</dbReference>
<dbReference type="EC" id="2.4.1.-" evidence="12"/>
<dbReference type="KEGG" id="more:E1B28_009921"/>
<dbReference type="PANTHER" id="PTHR12468">
    <property type="entry name" value="GPI MANNOSYLTRANSFERASE 2"/>
    <property type="match status" value="1"/>
</dbReference>
<reference evidence="13" key="1">
    <citation type="journal article" date="2021" name="Genome Biol. Evol.">
        <title>The assembled and annotated genome of the fairy-ring fungus Marasmius oreades.</title>
        <authorList>
            <person name="Hiltunen M."/>
            <person name="Ament-Velasquez S.L."/>
            <person name="Johannesson H."/>
        </authorList>
    </citation>
    <scope>NUCLEOTIDE SEQUENCE</scope>
    <source>
        <strain evidence="13">03SP1</strain>
    </source>
</reference>
<evidence type="ECO:0000256" key="10">
    <source>
        <dbReference type="ARBA" id="ARBA00022989"/>
    </source>
</evidence>
<feature type="transmembrane region" description="Helical" evidence="12">
    <location>
        <begin position="213"/>
        <end position="235"/>
    </location>
</feature>